<accession>F2Q3S7</accession>
<keyword evidence="3" id="KW-1185">Reference proteome</keyword>
<reference evidence="3" key="1">
    <citation type="journal article" date="2012" name="MBio">
        <title>Comparative genome analysis of Trichophyton rubrum and related dermatophytes reveals candidate genes involved in infection.</title>
        <authorList>
            <person name="Martinez D.A."/>
            <person name="Oliver B.G."/>
            <person name="Graeser Y."/>
            <person name="Goldberg J.M."/>
            <person name="Li W."/>
            <person name="Martinez-Rossi N.M."/>
            <person name="Monod M."/>
            <person name="Shelest E."/>
            <person name="Barton R.C."/>
            <person name="Birch E."/>
            <person name="Brakhage A.A."/>
            <person name="Chen Z."/>
            <person name="Gurr S.J."/>
            <person name="Heiman D."/>
            <person name="Heitman J."/>
            <person name="Kosti I."/>
            <person name="Rossi A."/>
            <person name="Saif S."/>
            <person name="Samalova M."/>
            <person name="Saunders C.W."/>
            <person name="Shea T."/>
            <person name="Summerbell R.C."/>
            <person name="Xu J."/>
            <person name="Young S."/>
            <person name="Zeng Q."/>
            <person name="Birren B.W."/>
            <person name="Cuomo C.A."/>
            <person name="White T.C."/>
        </authorList>
    </citation>
    <scope>NUCLEOTIDE SEQUENCE [LARGE SCALE GENOMIC DNA]</scope>
    <source>
        <strain evidence="3">ATCC MYA-4606 / CBS 127.97</strain>
    </source>
</reference>
<dbReference type="EMBL" id="DS995787">
    <property type="protein sequence ID" value="EGE08795.1"/>
    <property type="molecule type" value="Genomic_DNA"/>
</dbReference>
<dbReference type="HOGENOM" id="CLU_1723627_0_0_1"/>
<organism evidence="2 3">
    <name type="scientific">Trichophyton equinum (strain ATCC MYA-4606 / CBS 127.97)</name>
    <name type="common">Horse ringworm fungus</name>
    <dbReference type="NCBI Taxonomy" id="559882"/>
    <lineage>
        <taxon>Eukaryota</taxon>
        <taxon>Fungi</taxon>
        <taxon>Dikarya</taxon>
        <taxon>Ascomycota</taxon>
        <taxon>Pezizomycotina</taxon>
        <taxon>Eurotiomycetes</taxon>
        <taxon>Eurotiomycetidae</taxon>
        <taxon>Onygenales</taxon>
        <taxon>Arthrodermataceae</taxon>
        <taxon>Trichophyton</taxon>
    </lineage>
</organism>
<dbReference type="VEuPathDB" id="FungiDB:TEQG_07752"/>
<evidence type="ECO:0000313" key="3">
    <source>
        <dbReference type="Proteomes" id="UP000009169"/>
    </source>
</evidence>
<feature type="region of interest" description="Disordered" evidence="1">
    <location>
        <begin position="42"/>
        <end position="61"/>
    </location>
</feature>
<proteinExistence type="predicted"/>
<dbReference type="Proteomes" id="UP000009169">
    <property type="component" value="Unassembled WGS sequence"/>
</dbReference>
<feature type="region of interest" description="Disordered" evidence="1">
    <location>
        <begin position="96"/>
        <end position="129"/>
    </location>
</feature>
<name>F2Q3S7_TRIEC</name>
<evidence type="ECO:0000313" key="2">
    <source>
        <dbReference type="EMBL" id="EGE08795.1"/>
    </source>
</evidence>
<dbReference type="AlphaFoldDB" id="F2Q3S7"/>
<evidence type="ECO:0000256" key="1">
    <source>
        <dbReference type="SAM" id="MobiDB-lite"/>
    </source>
</evidence>
<protein>
    <submittedName>
        <fullName evidence="2">Uncharacterized protein</fullName>
    </submittedName>
</protein>
<gene>
    <name evidence="2" type="ORF">TEQG_07752</name>
</gene>
<feature type="compositionally biased region" description="Basic and acidic residues" evidence="1">
    <location>
        <begin position="42"/>
        <end position="55"/>
    </location>
</feature>
<sequence>MQRAYQGLSWGKGGRIAGQLEHCSSWRRRRQGGLCVFELDEQSEKQRRRAGEEKEKKKKRGRGRLLYLGRSSIGSVAAFQIIINNLRGDEKILLPGRTVLGQGGGHPDGHGQTLGDPEKGQNPPAGDGEESEILSFLLGLLGFGKSLVHPGQ</sequence>